<reference evidence="2" key="1">
    <citation type="submission" date="2022-04" db="EMBL/GenBank/DDBJ databases">
        <title>Brenneria sp. isolated from walnut trees in Serbia.</title>
        <authorList>
            <person name="Gasic K."/>
            <person name="Zlatkovic N."/>
            <person name="Kuzmanovic N."/>
        </authorList>
    </citation>
    <scope>NUCLEOTIDE SEQUENCE</scope>
    <source>
        <strain evidence="3">KBI 423</strain>
        <strain evidence="2">KBI 447</strain>
    </source>
</reference>
<dbReference type="EMBL" id="JAMPJT010000006">
    <property type="protein sequence ID" value="MCV9879223.1"/>
    <property type="molecule type" value="Genomic_DNA"/>
</dbReference>
<evidence type="ECO:0000313" key="3">
    <source>
        <dbReference type="EMBL" id="MCV9882743.1"/>
    </source>
</evidence>
<feature type="transmembrane region" description="Helical" evidence="1">
    <location>
        <begin position="32"/>
        <end position="51"/>
    </location>
</feature>
<dbReference type="Proteomes" id="UP001165569">
    <property type="component" value="Unassembled WGS sequence"/>
</dbReference>
<proteinExistence type="predicted"/>
<dbReference type="RefSeq" id="WP_264090428.1">
    <property type="nucleotide sequence ID" value="NZ_JAMPJT010000006.1"/>
</dbReference>
<keyword evidence="4" id="KW-1185">Reference proteome</keyword>
<evidence type="ECO:0000313" key="4">
    <source>
        <dbReference type="Proteomes" id="UP001165568"/>
    </source>
</evidence>
<keyword evidence="1" id="KW-0472">Membrane</keyword>
<name>A0AA41XXL7_9GAMM</name>
<sequence length="191" mass="22047">MRNKLIISGILGCWGIACELVTIAMTDLTERPHSLVVVALFLPLFFSPLLLRPISIIISSLKTQAFQCNKRQIRYHIHLNPWAKTGGLTMHRLDFYWSGLMTITSTTLEKENAIVVMSSHLLNSWRVARLRQRFPGPDYHFHVIRRTVGVTEAIGLQIEVFLKEWRWFYPATTGSIVVIKRKKNFQQAENN</sequence>
<keyword evidence="1" id="KW-0812">Transmembrane</keyword>
<dbReference type="EMBL" id="JAMPJU010000007">
    <property type="protein sequence ID" value="MCV9882743.1"/>
    <property type="molecule type" value="Genomic_DNA"/>
</dbReference>
<evidence type="ECO:0008006" key="6">
    <source>
        <dbReference type="Google" id="ProtNLM"/>
    </source>
</evidence>
<comment type="caution">
    <text evidence="2">The sequence shown here is derived from an EMBL/GenBank/DDBJ whole genome shotgun (WGS) entry which is preliminary data.</text>
</comment>
<dbReference type="Proteomes" id="UP001165568">
    <property type="component" value="Unassembled WGS sequence"/>
</dbReference>
<dbReference type="AlphaFoldDB" id="A0AA41XXL7"/>
<organism evidence="2 5">
    <name type="scientific">Brenneria izbisi</name>
    <dbReference type="NCBI Taxonomy" id="2939450"/>
    <lineage>
        <taxon>Bacteria</taxon>
        <taxon>Pseudomonadati</taxon>
        <taxon>Pseudomonadota</taxon>
        <taxon>Gammaproteobacteria</taxon>
        <taxon>Enterobacterales</taxon>
        <taxon>Pectobacteriaceae</taxon>
        <taxon>Brenneria</taxon>
    </lineage>
</organism>
<accession>A0AA41XXL7</accession>
<protein>
    <recommendedName>
        <fullName evidence="6">Pili assembly chaperone</fullName>
    </recommendedName>
</protein>
<keyword evidence="1" id="KW-1133">Transmembrane helix</keyword>
<evidence type="ECO:0000313" key="2">
    <source>
        <dbReference type="EMBL" id="MCV9879223.1"/>
    </source>
</evidence>
<evidence type="ECO:0000313" key="5">
    <source>
        <dbReference type="Proteomes" id="UP001165569"/>
    </source>
</evidence>
<feature type="transmembrane region" description="Helical" evidence="1">
    <location>
        <begin position="5"/>
        <end position="26"/>
    </location>
</feature>
<evidence type="ECO:0000256" key="1">
    <source>
        <dbReference type="SAM" id="Phobius"/>
    </source>
</evidence>
<dbReference type="PROSITE" id="PS51257">
    <property type="entry name" value="PROKAR_LIPOPROTEIN"/>
    <property type="match status" value="1"/>
</dbReference>
<gene>
    <name evidence="2" type="ORF">NC803_10215</name>
    <name evidence="3" type="ORF">NC856_10720</name>
</gene>